<keyword evidence="3" id="KW-1185">Reference proteome</keyword>
<dbReference type="InterPro" id="IPR035069">
    <property type="entry name" value="TTHA1013/TTHA0281-like"/>
</dbReference>
<reference evidence="3" key="1">
    <citation type="submission" date="2023-07" db="EMBL/GenBank/DDBJ databases">
        <title>Verminephrobacter genomes.</title>
        <authorList>
            <person name="Lund M.B."/>
        </authorList>
    </citation>
    <scope>NUCLEOTIDE SEQUENCE [LARGE SCALE GENOMIC DNA]</scope>
    <source>
        <strain evidence="3">AtM5-05</strain>
    </source>
</reference>
<sequence>MRNLDAYPFEVRPLTPDEGGGFLISYPDFSGCISDGETVAEAIANGREALEGMIEALEFFERPVPLPSSGGVASGKFVARVPKTTHAHLTTRAKSEGVSLNALVLAFISEGLGRRDGSKAGTGHQTPF</sequence>
<dbReference type="InterPro" id="IPR031807">
    <property type="entry name" value="HicB-like"/>
</dbReference>
<organism evidence="2 3">
    <name type="scientific">Verminephrobacter aporrectodeae subsp. tuberculatae</name>
    <dbReference type="NCBI Taxonomy" id="1110392"/>
    <lineage>
        <taxon>Bacteria</taxon>
        <taxon>Pseudomonadati</taxon>
        <taxon>Pseudomonadota</taxon>
        <taxon>Betaproteobacteria</taxon>
        <taxon>Burkholderiales</taxon>
        <taxon>Comamonadaceae</taxon>
        <taxon>Verminephrobacter</taxon>
    </lineage>
</organism>
<dbReference type="InterPro" id="IPR010985">
    <property type="entry name" value="Ribbon_hlx_hlx"/>
</dbReference>
<dbReference type="Pfam" id="PF15919">
    <property type="entry name" value="HicB_lk_antitox"/>
    <property type="match status" value="1"/>
</dbReference>
<evidence type="ECO:0000313" key="2">
    <source>
        <dbReference type="EMBL" id="MCW5319643.1"/>
    </source>
</evidence>
<feature type="domain" description="HicB-like antitoxin of toxin-antitoxin system" evidence="1">
    <location>
        <begin position="16"/>
        <end position="68"/>
    </location>
</feature>
<proteinExistence type="predicted"/>
<dbReference type="Proteomes" id="UP001208935">
    <property type="component" value="Unassembled WGS sequence"/>
</dbReference>
<evidence type="ECO:0000259" key="1">
    <source>
        <dbReference type="Pfam" id="PF15919"/>
    </source>
</evidence>
<name>A0ABT3KMU0_9BURK</name>
<gene>
    <name evidence="2" type="ORF">D5039_00135</name>
</gene>
<dbReference type="SUPFAM" id="SSF143100">
    <property type="entry name" value="TTHA1013/TTHA0281-like"/>
    <property type="match status" value="1"/>
</dbReference>
<comment type="caution">
    <text evidence="2">The sequence shown here is derived from an EMBL/GenBank/DDBJ whole genome shotgun (WGS) entry which is preliminary data.</text>
</comment>
<evidence type="ECO:0000313" key="3">
    <source>
        <dbReference type="Proteomes" id="UP001208935"/>
    </source>
</evidence>
<protein>
    <submittedName>
        <fullName evidence="2">Type II toxin-antitoxin system HicB family antitoxin</fullName>
    </submittedName>
</protein>
<dbReference type="Gene3D" id="3.30.160.250">
    <property type="match status" value="1"/>
</dbReference>
<dbReference type="EMBL" id="QZCW01000001">
    <property type="protein sequence ID" value="MCW5319643.1"/>
    <property type="molecule type" value="Genomic_DNA"/>
</dbReference>
<dbReference type="SUPFAM" id="SSF47598">
    <property type="entry name" value="Ribbon-helix-helix"/>
    <property type="match status" value="1"/>
</dbReference>
<dbReference type="Pfam" id="PF05534">
    <property type="entry name" value="HicB"/>
    <property type="match status" value="1"/>
</dbReference>
<dbReference type="RefSeq" id="WP_265280642.1">
    <property type="nucleotide sequence ID" value="NZ_QZCW01000001.1"/>
</dbReference>
<accession>A0ABT3KMU0</accession>
<dbReference type="InterPro" id="IPR008651">
    <property type="entry name" value="Uncharacterised_HicB"/>
</dbReference>